<proteinExistence type="predicted"/>
<dbReference type="EMBL" id="ML978244">
    <property type="protein sequence ID" value="KAF2026398.1"/>
    <property type="molecule type" value="Genomic_DNA"/>
</dbReference>
<dbReference type="Pfam" id="PF00657">
    <property type="entry name" value="Lipase_GDSL"/>
    <property type="match status" value="1"/>
</dbReference>
<evidence type="ECO:0000313" key="2">
    <source>
        <dbReference type="Proteomes" id="UP000799777"/>
    </source>
</evidence>
<dbReference type="Proteomes" id="UP000799777">
    <property type="component" value="Unassembled WGS sequence"/>
</dbReference>
<dbReference type="SUPFAM" id="SSF52266">
    <property type="entry name" value="SGNH hydrolase"/>
    <property type="match status" value="1"/>
</dbReference>
<protein>
    <recommendedName>
        <fullName evidence="3">SGNH hydrolase-type esterase domain-containing protein</fullName>
    </recommendedName>
</protein>
<dbReference type="InterPro" id="IPR036514">
    <property type="entry name" value="SGNH_hydro_sf"/>
</dbReference>
<dbReference type="PANTHER" id="PTHR14209:SF19">
    <property type="entry name" value="ISOAMYL ACETATE-HYDROLYZING ESTERASE 1 HOMOLOG"/>
    <property type="match status" value="1"/>
</dbReference>
<dbReference type="Gene3D" id="3.40.50.1110">
    <property type="entry name" value="SGNH hydrolase"/>
    <property type="match status" value="2"/>
</dbReference>
<dbReference type="InterPro" id="IPR001087">
    <property type="entry name" value="GDSL"/>
</dbReference>
<evidence type="ECO:0000313" key="1">
    <source>
        <dbReference type="EMBL" id="KAF2026398.1"/>
    </source>
</evidence>
<dbReference type="PANTHER" id="PTHR14209">
    <property type="entry name" value="ISOAMYL ACETATE-HYDROLYZING ESTERASE 1"/>
    <property type="match status" value="1"/>
</dbReference>
<dbReference type="OrthoDB" id="671439at2759"/>
<gene>
    <name evidence="1" type="ORF">EK21DRAFT_74301</name>
</gene>
<reference evidence="1" key="1">
    <citation type="journal article" date="2020" name="Stud. Mycol.">
        <title>101 Dothideomycetes genomes: a test case for predicting lifestyles and emergence of pathogens.</title>
        <authorList>
            <person name="Haridas S."/>
            <person name="Albert R."/>
            <person name="Binder M."/>
            <person name="Bloem J."/>
            <person name="Labutti K."/>
            <person name="Salamov A."/>
            <person name="Andreopoulos B."/>
            <person name="Baker S."/>
            <person name="Barry K."/>
            <person name="Bills G."/>
            <person name="Bluhm B."/>
            <person name="Cannon C."/>
            <person name="Castanera R."/>
            <person name="Culley D."/>
            <person name="Daum C."/>
            <person name="Ezra D."/>
            <person name="Gonzalez J."/>
            <person name="Henrissat B."/>
            <person name="Kuo A."/>
            <person name="Liang C."/>
            <person name="Lipzen A."/>
            <person name="Lutzoni F."/>
            <person name="Magnuson J."/>
            <person name="Mondo S."/>
            <person name="Nolan M."/>
            <person name="Ohm R."/>
            <person name="Pangilinan J."/>
            <person name="Park H.-J."/>
            <person name="Ramirez L."/>
            <person name="Alfaro M."/>
            <person name="Sun H."/>
            <person name="Tritt A."/>
            <person name="Yoshinaga Y."/>
            <person name="Zwiers L.-H."/>
            <person name="Turgeon B."/>
            <person name="Goodwin S."/>
            <person name="Spatafora J."/>
            <person name="Crous P."/>
            <person name="Grigoriev I."/>
        </authorList>
    </citation>
    <scope>NUCLEOTIDE SEQUENCE</scope>
    <source>
        <strain evidence="1">CBS 110217</strain>
    </source>
</reference>
<dbReference type="GO" id="GO:0016788">
    <property type="term" value="F:hydrolase activity, acting on ester bonds"/>
    <property type="evidence" value="ECO:0007669"/>
    <property type="project" value="InterPro"/>
</dbReference>
<keyword evidence="2" id="KW-1185">Reference proteome</keyword>
<comment type="caution">
    <text evidence="1">The sequence shown here is derived from an EMBL/GenBank/DDBJ whole genome shotgun (WGS) entry which is preliminary data.</text>
</comment>
<dbReference type="AlphaFoldDB" id="A0A9P4H103"/>
<organism evidence="1 2">
    <name type="scientific">Setomelanomma holmii</name>
    <dbReference type="NCBI Taxonomy" id="210430"/>
    <lineage>
        <taxon>Eukaryota</taxon>
        <taxon>Fungi</taxon>
        <taxon>Dikarya</taxon>
        <taxon>Ascomycota</taxon>
        <taxon>Pezizomycotina</taxon>
        <taxon>Dothideomycetes</taxon>
        <taxon>Pleosporomycetidae</taxon>
        <taxon>Pleosporales</taxon>
        <taxon>Pleosporineae</taxon>
        <taxon>Phaeosphaeriaceae</taxon>
        <taxon>Setomelanomma</taxon>
    </lineage>
</organism>
<sequence length="352" mass="39461">MGAEASKNLPEFILFGDSLTTWSFDELTKGYGLHLERMYAGKVRIVNEGFQAAAHKQVAHSRTPSRSTEMTNSKQLSEIVLFCASMTEWSFDEKTRGLGWYLERMYASKANVLNEGQAGYTSSALKHDFDRIITRATHPSTPPTLLFTIFLGANDAAIINGQDAYVPWPTFAVNIRAFIETILTQEDGMSETKIVVITPPPINIPEALMGGGGGVGEKDEEDVEEVNAWKKEGPRYKTYMSKKRYAEGLMDIAHEYAETERVIGVDFWKGIVEEKIKEDGEKTWQEIEESGMWPGSGLIGAKSFDKGWFTDGLHLDRKGYAVLNRMVEESVLGKWPVLAPEKLEIPVDHEHE</sequence>
<name>A0A9P4H103_9PLEO</name>
<evidence type="ECO:0008006" key="3">
    <source>
        <dbReference type="Google" id="ProtNLM"/>
    </source>
</evidence>
<accession>A0A9P4H103</accession>
<dbReference type="InterPro" id="IPR045136">
    <property type="entry name" value="Iah1-like"/>
</dbReference>